<evidence type="ECO:0000256" key="2">
    <source>
        <dbReference type="SAM" id="MobiDB-lite"/>
    </source>
</evidence>
<evidence type="ECO:0000313" key="4">
    <source>
        <dbReference type="Proteomes" id="UP000216020"/>
    </source>
</evidence>
<organism evidence="3 4">
    <name type="scientific">Bordetella genomosp. 10</name>
    <dbReference type="NCBI Taxonomy" id="1416804"/>
    <lineage>
        <taxon>Bacteria</taxon>
        <taxon>Pseudomonadati</taxon>
        <taxon>Pseudomonadota</taxon>
        <taxon>Betaproteobacteria</taxon>
        <taxon>Burkholderiales</taxon>
        <taxon>Alcaligenaceae</taxon>
        <taxon>Bordetella</taxon>
    </lineage>
</organism>
<dbReference type="CDD" id="cd07012">
    <property type="entry name" value="PBP2_Bug_TTT"/>
    <property type="match status" value="1"/>
</dbReference>
<keyword evidence="4" id="KW-1185">Reference proteome</keyword>
<dbReference type="PANTHER" id="PTHR42928:SF5">
    <property type="entry name" value="BLR1237 PROTEIN"/>
    <property type="match status" value="1"/>
</dbReference>
<dbReference type="AlphaFoldDB" id="A0A261S3X5"/>
<reference evidence="4" key="1">
    <citation type="submission" date="2017-05" db="EMBL/GenBank/DDBJ databases">
        <title>Complete and WGS of Bordetella genogroups.</title>
        <authorList>
            <person name="Spilker T."/>
            <person name="Lipuma J."/>
        </authorList>
    </citation>
    <scope>NUCLEOTIDE SEQUENCE [LARGE SCALE GENOMIC DNA]</scope>
    <source>
        <strain evidence="4">AU16122</strain>
    </source>
</reference>
<evidence type="ECO:0008006" key="5">
    <source>
        <dbReference type="Google" id="ProtNLM"/>
    </source>
</evidence>
<dbReference type="Pfam" id="PF03401">
    <property type="entry name" value="TctC"/>
    <property type="match status" value="1"/>
</dbReference>
<dbReference type="InterPro" id="IPR042100">
    <property type="entry name" value="Bug_dom1"/>
</dbReference>
<dbReference type="Gene3D" id="3.40.190.10">
    <property type="entry name" value="Periplasmic binding protein-like II"/>
    <property type="match status" value="1"/>
</dbReference>
<dbReference type="OrthoDB" id="9780943at2"/>
<comment type="caution">
    <text evidence="3">The sequence shown here is derived from an EMBL/GenBank/DDBJ whole genome shotgun (WGS) entry which is preliminary data.</text>
</comment>
<dbReference type="PANTHER" id="PTHR42928">
    <property type="entry name" value="TRICARBOXYLATE-BINDING PROTEIN"/>
    <property type="match status" value="1"/>
</dbReference>
<dbReference type="Proteomes" id="UP000216020">
    <property type="component" value="Unassembled WGS sequence"/>
</dbReference>
<dbReference type="SUPFAM" id="SSF53850">
    <property type="entry name" value="Periplasmic binding protein-like II"/>
    <property type="match status" value="1"/>
</dbReference>
<name>A0A261S3X5_9BORD</name>
<evidence type="ECO:0000313" key="3">
    <source>
        <dbReference type="EMBL" id="OZI31183.1"/>
    </source>
</evidence>
<protein>
    <recommendedName>
        <fullName evidence="5">ABC transporter substrate-binding protein</fullName>
    </recommendedName>
</protein>
<feature type="region of interest" description="Disordered" evidence="2">
    <location>
        <begin position="34"/>
        <end position="83"/>
    </location>
</feature>
<proteinExistence type="inferred from homology"/>
<evidence type="ECO:0000256" key="1">
    <source>
        <dbReference type="ARBA" id="ARBA00006987"/>
    </source>
</evidence>
<dbReference type="InterPro" id="IPR005064">
    <property type="entry name" value="BUG"/>
</dbReference>
<dbReference type="EMBL" id="NEVM01000005">
    <property type="protein sequence ID" value="OZI31183.1"/>
    <property type="molecule type" value="Genomic_DNA"/>
</dbReference>
<sequence length="405" mass="43046">MVLLILYRSAWRTDIVAAVRRAYAAGVVSRKSASRTRHQGAGTRRGIGGPGTPGRFARSARRKRHVPRPGLEGPRQIPTRQRETSMHLRSIRVALAALVLWGGAAGSAWADYPDKPIRLIVPYAAGGGVDNISRVVAAELGTRLKQSVVIENRGGANGNIGTEYVARAAPDGYTLLMGATYLGFNRATMANLPYDAAKDLQPVARTGRAPFVLVVPANSPAHDVAGLVAWMKANPDKASYGAVGAGAPTNLLFPQNTGTKPVQVLYKGGSAALPDLLAGRLTFMIPTASEVVPLVENGKLRALAVTGSERFHRLPDVPTMGEAGVPNLERTGWWGVFAPAGTPQPAVKKLSDAIQAVMARPNVIEALDKLGIEAAPQPTQAFAAFYQDELKAYADVARQFNLKVE</sequence>
<gene>
    <name evidence="3" type="ORF">CAL29_24950</name>
</gene>
<dbReference type="Gene3D" id="3.40.190.150">
    <property type="entry name" value="Bordetella uptake gene, domain 1"/>
    <property type="match status" value="1"/>
</dbReference>
<accession>A0A261S3X5</accession>
<comment type="similarity">
    <text evidence="1">Belongs to the UPF0065 (bug) family.</text>
</comment>
<feature type="compositionally biased region" description="Basic residues" evidence="2">
    <location>
        <begin position="58"/>
        <end position="67"/>
    </location>
</feature>
<feature type="compositionally biased region" description="Gly residues" evidence="2">
    <location>
        <begin position="43"/>
        <end position="52"/>
    </location>
</feature>